<feature type="compositionally biased region" description="Low complexity" evidence="1">
    <location>
        <begin position="261"/>
        <end position="280"/>
    </location>
</feature>
<keyword evidence="4" id="KW-1185">Reference proteome</keyword>
<feature type="region of interest" description="Disordered" evidence="1">
    <location>
        <begin position="369"/>
        <end position="393"/>
    </location>
</feature>
<dbReference type="PROSITE" id="PS00517">
    <property type="entry name" value="RNASE_3_1"/>
    <property type="match status" value="1"/>
</dbReference>
<name>A0A5C2RXQ4_9APHY</name>
<reference evidence="3" key="1">
    <citation type="journal article" date="2018" name="Genome Biol. Evol.">
        <title>Genomics and development of Lentinus tigrinus, a white-rot wood-decaying mushroom with dimorphic fruiting bodies.</title>
        <authorList>
            <person name="Wu B."/>
            <person name="Xu Z."/>
            <person name="Knudson A."/>
            <person name="Carlson A."/>
            <person name="Chen N."/>
            <person name="Kovaka S."/>
            <person name="LaButti K."/>
            <person name="Lipzen A."/>
            <person name="Pennachio C."/>
            <person name="Riley R."/>
            <person name="Schakwitz W."/>
            <person name="Umezawa K."/>
            <person name="Ohm R.A."/>
            <person name="Grigoriev I.V."/>
            <person name="Nagy L.G."/>
            <person name="Gibbons J."/>
            <person name="Hibbett D."/>
        </authorList>
    </citation>
    <scope>NUCLEOTIDE SEQUENCE [LARGE SCALE GENOMIC DNA]</scope>
    <source>
        <strain evidence="3">ALCF2SS1-6</strain>
    </source>
</reference>
<dbReference type="Proteomes" id="UP000313359">
    <property type="component" value="Unassembled WGS sequence"/>
</dbReference>
<organism evidence="3 4">
    <name type="scientific">Lentinus tigrinus ALCF2SS1-6</name>
    <dbReference type="NCBI Taxonomy" id="1328759"/>
    <lineage>
        <taxon>Eukaryota</taxon>
        <taxon>Fungi</taxon>
        <taxon>Dikarya</taxon>
        <taxon>Basidiomycota</taxon>
        <taxon>Agaricomycotina</taxon>
        <taxon>Agaricomycetes</taxon>
        <taxon>Polyporales</taxon>
        <taxon>Polyporaceae</taxon>
        <taxon>Lentinus</taxon>
    </lineage>
</organism>
<dbReference type="CDD" id="cd00593">
    <property type="entry name" value="RIBOc"/>
    <property type="match status" value="1"/>
</dbReference>
<gene>
    <name evidence="3" type="ORF">L227DRAFT_579327</name>
</gene>
<proteinExistence type="predicted"/>
<dbReference type="SMART" id="SM00535">
    <property type="entry name" value="RIBOc"/>
    <property type="match status" value="1"/>
</dbReference>
<dbReference type="InterPro" id="IPR036389">
    <property type="entry name" value="RNase_III_sf"/>
</dbReference>
<evidence type="ECO:0000259" key="2">
    <source>
        <dbReference type="PROSITE" id="PS50142"/>
    </source>
</evidence>
<dbReference type="GO" id="GO:0004525">
    <property type="term" value="F:ribonuclease III activity"/>
    <property type="evidence" value="ECO:0007669"/>
    <property type="project" value="InterPro"/>
</dbReference>
<dbReference type="SUPFAM" id="SSF69065">
    <property type="entry name" value="RNase III domain-like"/>
    <property type="match status" value="1"/>
</dbReference>
<dbReference type="GO" id="GO:0006396">
    <property type="term" value="P:RNA processing"/>
    <property type="evidence" value="ECO:0007669"/>
    <property type="project" value="InterPro"/>
</dbReference>
<evidence type="ECO:0000256" key="1">
    <source>
        <dbReference type="SAM" id="MobiDB-lite"/>
    </source>
</evidence>
<dbReference type="OrthoDB" id="416741at2759"/>
<evidence type="ECO:0000313" key="4">
    <source>
        <dbReference type="Proteomes" id="UP000313359"/>
    </source>
</evidence>
<dbReference type="InterPro" id="IPR000999">
    <property type="entry name" value="RNase_III_dom"/>
</dbReference>
<protein>
    <recommendedName>
        <fullName evidence="2">RNase III domain-containing protein</fullName>
    </recommendedName>
</protein>
<dbReference type="Pfam" id="PF00636">
    <property type="entry name" value="Ribonuclease_3"/>
    <property type="match status" value="1"/>
</dbReference>
<feature type="compositionally biased region" description="Low complexity" evidence="1">
    <location>
        <begin position="369"/>
        <end position="380"/>
    </location>
</feature>
<evidence type="ECO:0000313" key="3">
    <source>
        <dbReference type="EMBL" id="RPD55842.1"/>
    </source>
</evidence>
<feature type="domain" description="RNase III" evidence="2">
    <location>
        <begin position="40"/>
        <end position="148"/>
    </location>
</feature>
<dbReference type="EMBL" id="ML122292">
    <property type="protein sequence ID" value="RPD55842.1"/>
    <property type="molecule type" value="Genomic_DNA"/>
</dbReference>
<accession>A0A5C2RXQ4</accession>
<dbReference type="AlphaFoldDB" id="A0A5C2RXQ4"/>
<dbReference type="PROSITE" id="PS50142">
    <property type="entry name" value="RNASE_3_2"/>
    <property type="match status" value="1"/>
</dbReference>
<sequence length="420" mass="46194">MVQHAILQRAIERAINKPDYTASLPPLSEVTWKKLLEGTHQARAENDRLEFVGDALMYATLAPVLYAQYPNGTPHFYTCLRAVLHSNATFSSLAEKLDIMAVSNRVLQALTKRTFGEGALAPNKSKPEVKMTADMFETIIGAYYLENGFKALCEWVEEIYSPLIEVVAETFFAHQHGPYATYRGPGEKKRTMGPFIYKHGPLLSRPFVHPRQVRYSPSPKKQKVPLGTVRQRACVVEKVRIAHAGRTSPRPSVKQDLIGTSNPKPKAAPAKQPSKSSLSKNVTQSVKQAPIFIDLTVSSDSDDDCQPLVRHPLVTPRIQRPSPSVSKRPTPVRTFASSLPESPALIVNTVSSSESEDEMMLESMLIASDSGSDMDCGSSDVETPASPSKPMPLLSRTGFSGVPLDISQSTSHLHRTVFLC</sequence>
<feature type="region of interest" description="Disordered" evidence="1">
    <location>
        <begin position="245"/>
        <end position="283"/>
    </location>
</feature>
<dbReference type="STRING" id="1328759.A0A5C2RXQ4"/>
<dbReference type="Gene3D" id="1.10.1520.10">
    <property type="entry name" value="Ribonuclease III domain"/>
    <property type="match status" value="1"/>
</dbReference>